<dbReference type="SUPFAM" id="SSF46934">
    <property type="entry name" value="UBA-like"/>
    <property type="match status" value="1"/>
</dbReference>
<evidence type="ECO:0000313" key="3">
    <source>
        <dbReference type="EMBL" id="CAF1247046.1"/>
    </source>
</evidence>
<dbReference type="AlphaFoldDB" id="A0A815A1I3"/>
<name>A0A815A1I3_9BILA</name>
<dbReference type="Proteomes" id="UP000663870">
    <property type="component" value="Unassembled WGS sequence"/>
</dbReference>
<dbReference type="EMBL" id="CAJNOL010000955">
    <property type="protein sequence ID" value="CAF1248811.1"/>
    <property type="molecule type" value="Genomic_DNA"/>
</dbReference>
<keyword evidence="5" id="KW-1185">Reference proteome</keyword>
<dbReference type="EMBL" id="CAJNOL010000949">
    <property type="protein sequence ID" value="CAF1247046.1"/>
    <property type="molecule type" value="Genomic_DNA"/>
</dbReference>
<sequence length="321" mass="37718">MNSICLLISRLRYFPHNQFLLILHQYNQNNKRWSISLIDNNDQDEQISCQSPYLTLLTNKLGIPQEKAERACVATGFRSVQAATDWLLQRQNDNRLIRSEFIIVLCPDERLNEQIQTFTSEIFRYLAQGNLLNDRQYLRAFKLSGFFHVPDRYVYSLHKIFDSVVEQYRKLIKQLLRTILYTTNDYLMLMPDIESKKLIQTIFDMFKQQFELIVPDVSIIPAKKIVHLTLTHGLSTLFHLSNDQRTSLIQLAQLCIELDRPINWNLRLYSRERSSMNETVYRVISSTKDTTNNKGLVLKANDLFMVLDNGRISEQENVFGE</sequence>
<dbReference type="InterPro" id="IPR015940">
    <property type="entry name" value="UBA"/>
</dbReference>
<dbReference type="Gene3D" id="1.10.8.10">
    <property type="entry name" value="DNA helicase RuvA subunit, C-terminal domain"/>
    <property type="match status" value="1"/>
</dbReference>
<comment type="caution">
    <text evidence="4">The sequence shown here is derived from an EMBL/GenBank/DDBJ whole genome shotgun (WGS) entry which is preliminary data.</text>
</comment>
<organism evidence="4 5">
    <name type="scientific">Rotaria sordida</name>
    <dbReference type="NCBI Taxonomy" id="392033"/>
    <lineage>
        <taxon>Eukaryota</taxon>
        <taxon>Metazoa</taxon>
        <taxon>Spiralia</taxon>
        <taxon>Gnathifera</taxon>
        <taxon>Rotifera</taxon>
        <taxon>Eurotatoria</taxon>
        <taxon>Bdelloidea</taxon>
        <taxon>Philodinida</taxon>
        <taxon>Philodinidae</taxon>
        <taxon>Rotaria</taxon>
    </lineage>
</organism>
<dbReference type="EMBL" id="CAJNOH010000159">
    <property type="protein sequence ID" value="CAF0915597.1"/>
    <property type="molecule type" value="Genomic_DNA"/>
</dbReference>
<dbReference type="Pfam" id="PF22562">
    <property type="entry name" value="UBA_7"/>
    <property type="match status" value="1"/>
</dbReference>
<evidence type="ECO:0000313" key="5">
    <source>
        <dbReference type="Proteomes" id="UP000663870"/>
    </source>
</evidence>
<reference evidence="4" key="1">
    <citation type="submission" date="2021-02" db="EMBL/GenBank/DDBJ databases">
        <authorList>
            <person name="Nowell W R."/>
        </authorList>
    </citation>
    <scope>NUCLEOTIDE SEQUENCE</scope>
</reference>
<gene>
    <name evidence="3" type="ORF">JXQ802_LOCUS26771</name>
    <name evidence="4" type="ORF">JXQ802_LOCUS26864</name>
    <name evidence="2" type="ORF">PYM288_LOCUS10253</name>
</gene>
<evidence type="ECO:0000313" key="2">
    <source>
        <dbReference type="EMBL" id="CAF0915597.1"/>
    </source>
</evidence>
<feature type="domain" description="UBA" evidence="1">
    <location>
        <begin position="61"/>
        <end position="94"/>
    </location>
</feature>
<dbReference type="InterPro" id="IPR009060">
    <property type="entry name" value="UBA-like_sf"/>
</dbReference>
<accession>A0A815A1I3</accession>
<evidence type="ECO:0000313" key="4">
    <source>
        <dbReference type="EMBL" id="CAF1248811.1"/>
    </source>
</evidence>
<protein>
    <recommendedName>
        <fullName evidence="1">UBA domain-containing protein</fullName>
    </recommendedName>
</protein>
<dbReference type="Proteomes" id="UP000663854">
    <property type="component" value="Unassembled WGS sequence"/>
</dbReference>
<proteinExistence type="predicted"/>
<evidence type="ECO:0000259" key="1">
    <source>
        <dbReference type="Pfam" id="PF22562"/>
    </source>
</evidence>